<evidence type="ECO:0000313" key="1">
    <source>
        <dbReference type="EMBL" id="MDN3592097.1"/>
    </source>
</evidence>
<dbReference type="InterPro" id="IPR009061">
    <property type="entry name" value="DNA-bd_dom_put_sf"/>
</dbReference>
<comment type="caution">
    <text evidence="1">The sequence shown here is derived from an EMBL/GenBank/DDBJ whole genome shotgun (WGS) entry which is preliminary data.</text>
</comment>
<organism evidence="1 2">
    <name type="scientific">Methylobacterium adhaesivum</name>
    <dbReference type="NCBI Taxonomy" id="333297"/>
    <lineage>
        <taxon>Bacteria</taxon>
        <taxon>Pseudomonadati</taxon>
        <taxon>Pseudomonadota</taxon>
        <taxon>Alphaproteobacteria</taxon>
        <taxon>Hyphomicrobiales</taxon>
        <taxon>Methylobacteriaceae</taxon>
        <taxon>Methylobacterium</taxon>
    </lineage>
</organism>
<sequence>MGRILNRAEVAETFGYSLPTVDTWIKDGLPARQQGAKGVPWQFDSAEVHAWLVKKARATRRTRGNAFGDEKGGDEQAEGHITLDEAKRRKEVANAKSAELDFARDMDAVAPIDMIAKVLSDEIANARARLLAIPTKFRPSAQLHASDPERAKKLVTIVDELIHSALTEIKAAGVPK</sequence>
<proteinExistence type="predicted"/>
<dbReference type="InterPro" id="IPR036388">
    <property type="entry name" value="WH-like_DNA-bd_sf"/>
</dbReference>
<dbReference type="EMBL" id="JAUFPX010000015">
    <property type="protein sequence ID" value="MDN3592097.1"/>
    <property type="molecule type" value="Genomic_DNA"/>
</dbReference>
<dbReference type="Pfam" id="PF07471">
    <property type="entry name" value="Phage_Nu1"/>
    <property type="match status" value="1"/>
</dbReference>
<protein>
    <submittedName>
        <fullName evidence="1">Terminase small subunit</fullName>
    </submittedName>
</protein>
<dbReference type="SUPFAM" id="SSF46955">
    <property type="entry name" value="Putative DNA-binding domain"/>
    <property type="match status" value="1"/>
</dbReference>
<name>A0ABT8BIV8_9HYPH</name>
<evidence type="ECO:0000313" key="2">
    <source>
        <dbReference type="Proteomes" id="UP001224644"/>
    </source>
</evidence>
<reference evidence="2" key="1">
    <citation type="journal article" date="2019" name="Int. J. Syst. Evol. Microbiol.">
        <title>The Global Catalogue of Microorganisms (GCM) 10K type strain sequencing project: providing services to taxonomists for standard genome sequencing and annotation.</title>
        <authorList>
            <consortium name="The Broad Institute Genomics Platform"/>
            <consortium name="The Broad Institute Genome Sequencing Center for Infectious Disease"/>
            <person name="Wu L."/>
            <person name="Ma J."/>
        </authorList>
    </citation>
    <scope>NUCLEOTIDE SEQUENCE [LARGE SCALE GENOMIC DNA]</scope>
    <source>
        <strain evidence="2">CECT 7069</strain>
    </source>
</reference>
<accession>A0ABT8BIV8</accession>
<dbReference type="RefSeq" id="WP_238226186.1">
    <property type="nucleotide sequence ID" value="NZ_BPQD01000016.1"/>
</dbReference>
<dbReference type="Gene3D" id="1.10.10.10">
    <property type="entry name" value="Winged helix-like DNA-binding domain superfamily/Winged helix DNA-binding domain"/>
    <property type="match status" value="1"/>
</dbReference>
<gene>
    <name evidence="1" type="ORF">QWZ12_15980</name>
</gene>
<keyword evidence="2" id="KW-1185">Reference proteome</keyword>
<dbReference type="InterPro" id="IPR010906">
    <property type="entry name" value="Phage_lambda_Nu1_terminase-ssu"/>
</dbReference>
<dbReference type="Proteomes" id="UP001224644">
    <property type="component" value="Unassembled WGS sequence"/>
</dbReference>